<dbReference type="Proteomes" id="UP000199462">
    <property type="component" value="Unassembled WGS sequence"/>
</dbReference>
<protein>
    <recommendedName>
        <fullName evidence="1">Spermatogenesis-associated protein 20-like TRX domain-containing protein</fullName>
    </recommendedName>
</protein>
<dbReference type="STRING" id="440514.SAMN04488010_1365"/>
<proteinExistence type="predicted"/>
<gene>
    <name evidence="2" type="ORF">SAMN04488010_1365</name>
</gene>
<dbReference type="Gene3D" id="1.50.10.20">
    <property type="match status" value="1"/>
</dbReference>
<dbReference type="CDD" id="cd02955">
    <property type="entry name" value="SSP411"/>
    <property type="match status" value="1"/>
</dbReference>
<dbReference type="PIRSF" id="PIRSF006402">
    <property type="entry name" value="UCP006402_thioredoxin"/>
    <property type="match status" value="1"/>
</dbReference>
<dbReference type="PANTHER" id="PTHR42899">
    <property type="entry name" value="SPERMATOGENESIS-ASSOCIATED PROTEIN 20"/>
    <property type="match status" value="1"/>
</dbReference>
<dbReference type="SUPFAM" id="SSF52833">
    <property type="entry name" value="Thioredoxin-like"/>
    <property type="match status" value="1"/>
</dbReference>
<evidence type="ECO:0000313" key="3">
    <source>
        <dbReference type="Proteomes" id="UP000199462"/>
    </source>
</evidence>
<dbReference type="SUPFAM" id="SSF48208">
    <property type="entry name" value="Six-hairpin glycosidases"/>
    <property type="match status" value="1"/>
</dbReference>
<dbReference type="GO" id="GO:0005975">
    <property type="term" value="P:carbohydrate metabolic process"/>
    <property type="evidence" value="ECO:0007669"/>
    <property type="project" value="InterPro"/>
</dbReference>
<keyword evidence="3" id="KW-1185">Reference proteome</keyword>
<evidence type="ECO:0000313" key="2">
    <source>
        <dbReference type="EMBL" id="SFR63583.1"/>
    </source>
</evidence>
<organism evidence="2 3">
    <name type="scientific">Maribacter stanieri</name>
    <dbReference type="NCBI Taxonomy" id="440514"/>
    <lineage>
        <taxon>Bacteria</taxon>
        <taxon>Pseudomonadati</taxon>
        <taxon>Bacteroidota</taxon>
        <taxon>Flavobacteriia</taxon>
        <taxon>Flavobacteriales</taxon>
        <taxon>Flavobacteriaceae</taxon>
        <taxon>Maribacter</taxon>
    </lineage>
</organism>
<dbReference type="InterPro" id="IPR036249">
    <property type="entry name" value="Thioredoxin-like_sf"/>
</dbReference>
<dbReference type="Gene3D" id="3.40.30.10">
    <property type="entry name" value="Glutaredoxin"/>
    <property type="match status" value="1"/>
</dbReference>
<feature type="domain" description="Spermatogenesis-associated protein 20-like TRX" evidence="1">
    <location>
        <begin position="21"/>
        <end position="176"/>
    </location>
</feature>
<dbReference type="PANTHER" id="PTHR42899:SF1">
    <property type="entry name" value="SPERMATOGENESIS-ASSOCIATED PROTEIN 20"/>
    <property type="match status" value="1"/>
</dbReference>
<evidence type="ECO:0000259" key="1">
    <source>
        <dbReference type="Pfam" id="PF03190"/>
    </source>
</evidence>
<name>A0A1I6IA61_9FLAO</name>
<dbReference type="InterPro" id="IPR008928">
    <property type="entry name" value="6-hairpin_glycosidase_sf"/>
</dbReference>
<sequence>MGAFFCPNTNNYSMSTPHKHTNSLIKESSPYLLQHAHNPVNWEAWNTEALQQAKEEQKLILISIGYAACHWCHVMEHECFEDEEVAETMNSHFINIKVDREERPDIDHIYMDALQMMTGSGGWPLNILALPDGRPFWGATFVKKQEWIQVLNQLQQLYIEDPNKIIGYAENMANGLKEINAITFDDSHDLIITSEIDELVKDWSNYFDTFLGGYKRAPKFMMPTNLNFLLHYSHSKQDEGVAEYVNTTLKRMAWGGIFDHVGGGFSRYSVDTKWHVPHFEKMLYDNGLLISLYSKAFADTKNELYKGVVEKSIDFLKEELLDKSNGFYSSLDADSLNEHNKLVEGAFYVWKENELKELLKEDYPVFSEYFSINSYGYWEEENYVLIRDSEALDIAMNHSITKIELQQTIANCLSLLKSEREKRNKPRLDDKILTSWNGLALKGLTDAYKYLENETYLELALKNAHFIIKNMMTEDGGLYRNFKNGKSTINGFLEDYSSTIDAFLGLYEISFDEQWLEQSLQLTKYAIDNFSDDTTGLFYFTSNKEDDLIRRTLEVADNVIPSSNSMMAHNLHKLSKYFPEDNLDIRLDKMMKTMKPSVIENPQNHANWLHLALLMNQKFFEVVSIGENYEPICKTLMKNYLPNVIFAASNAKTSNLPLLMNRYVMNKTLIYVCNHGSCQMPVEEPSKVLNLVETVI</sequence>
<dbReference type="InterPro" id="IPR004879">
    <property type="entry name" value="Ssp411-like_TRX"/>
</dbReference>
<dbReference type="EMBL" id="FOYX01000001">
    <property type="protein sequence ID" value="SFR63583.1"/>
    <property type="molecule type" value="Genomic_DNA"/>
</dbReference>
<dbReference type="InterPro" id="IPR024705">
    <property type="entry name" value="Ssp411"/>
</dbReference>
<dbReference type="Pfam" id="PF03190">
    <property type="entry name" value="Thioredox_DsbH"/>
    <property type="match status" value="1"/>
</dbReference>
<dbReference type="AlphaFoldDB" id="A0A1I6IA61"/>
<reference evidence="3" key="1">
    <citation type="submission" date="2016-10" db="EMBL/GenBank/DDBJ databases">
        <authorList>
            <person name="Varghese N."/>
            <person name="Submissions S."/>
        </authorList>
    </citation>
    <scope>NUCLEOTIDE SEQUENCE [LARGE SCALE GENOMIC DNA]</scope>
    <source>
        <strain evidence="3">DSM 19891</strain>
    </source>
</reference>
<accession>A0A1I6IA61</accession>